<dbReference type="InterPro" id="IPR012677">
    <property type="entry name" value="Nucleotide-bd_a/b_plait_sf"/>
</dbReference>
<dbReference type="Gene3D" id="2.30.30.140">
    <property type="match status" value="3"/>
</dbReference>
<dbReference type="GeneID" id="117233968"/>
<feature type="region of interest" description="Disordered" evidence="7">
    <location>
        <begin position="334"/>
        <end position="357"/>
    </location>
</feature>
<keyword evidence="4 6" id="KW-0694">RNA-binding</keyword>
<dbReference type="InterPro" id="IPR035979">
    <property type="entry name" value="RBD_domain_sf"/>
</dbReference>
<evidence type="ECO:0000256" key="4">
    <source>
        <dbReference type="ARBA" id="ARBA00022884"/>
    </source>
</evidence>
<feature type="domain" description="MYND-type" evidence="10">
    <location>
        <begin position="254"/>
        <end position="289"/>
    </location>
</feature>
<dbReference type="InterPro" id="IPR050621">
    <property type="entry name" value="Tudor_domain_containing"/>
</dbReference>
<organism evidence="11 12">
    <name type="scientific">Bombus vosnesenskii</name>
    <dbReference type="NCBI Taxonomy" id="207650"/>
    <lineage>
        <taxon>Eukaryota</taxon>
        <taxon>Metazoa</taxon>
        <taxon>Ecdysozoa</taxon>
        <taxon>Arthropoda</taxon>
        <taxon>Hexapoda</taxon>
        <taxon>Insecta</taxon>
        <taxon>Pterygota</taxon>
        <taxon>Neoptera</taxon>
        <taxon>Endopterygota</taxon>
        <taxon>Hymenoptera</taxon>
        <taxon>Apocrita</taxon>
        <taxon>Aculeata</taxon>
        <taxon>Apoidea</taxon>
        <taxon>Anthophila</taxon>
        <taxon>Apidae</taxon>
        <taxon>Bombus</taxon>
        <taxon>Pyrobombus</taxon>
    </lineage>
</organism>
<sequence length="1164" mass="132648">MAFHEVDKLTENKSSNENFVFSGEFTLYVSDLPGELNKQGLLEIFNHYGEVKGYFYRPNANWAYITYGAYHNAENAIKDLHNVLPLRLKISFAKERARNDVANTKTFSTKDVTEEYENYNIMNVTVTDKQLIQTRGRSRPLDVFKNVEPNPGLPKYAYTADNDLLYPYPSDPYTYNPYENAEPYASTNTLWARGQLAITPDGKRRVALGRGYTMYEIPDPDPEIHNHINKVYEKRISSLYEYGKDMFQDAIGTCKVCSKKTKYTCERCNTFYCSRTCQVTNWSKHKLECEAIPALVTTIRSMPVLQSNDEQQNSPRNVSNIQLPLRRPKMNAVTKSNEIEETRNSTGNKSSLHKQPIREEIFNNKAKSPQKVNDQENNKKWQNFSANDIQVMENDISFSKNTFLSKTEFQDVTIIIKQNRECFVQKVEDQDAISKLMTELQHEAQKAQKVGPIVGNIYAVEYENVWHRGIVTCLDPVKVHYIDYGNEEIVETNDFRKIDKYENIPRFCAKIRLSQKAYEKYKNFKYEDVISVKMISVDSNKVINVEVQNENDISTSEVIETNNDQNLNTSTIAKVDDETVLPSEISTSSKALYSLCKEKSIVNVLTVGEIGILEIHAEIKNNAYGITLLPNNAVPHYEKLVAELPTMCTQAAECSNHRPNVGDLICGQRADGDWLRGYILSLQPSLKMAIIDEARIMPINRTVTCDKVFSDIYAFGVICEVTGAKHKFNEGDMCEFKVIGQTVNNEQGKIEIEIFKEEVKIKAAVKPWIPMPEQKGLQYAELKNESEVCLTSYRSHILLFVRSLDTAGLEHYNHVMQNVAKCAQTSSFLKELPVVGQMVIAQFADENYYRAIVTKIQDDKITVSYVDFGNTEVTDIKKLKILSDNLKELRSCTTKVVLKDVPKDVPMTKEVNDYLAHLVGTEVPLLCTFDGIPSKDGVYLKFHDGEDINKVISKLLEPISKEVAEADKTCYMAENVNTVDLGNVGDIIEALVLHPIENGYRYAICLLDYDLMTHVFDIMPKKMAAYCETTDYYIPRDNELCLALYDDGWYRAICINRSYTHTTCAVFFVDFGNTEFVSHKDLRLMPKDFTTPDTLANICNIINIAPTDSNGRYSSQIEKRISELVVPDSCIKIKIIERDLECGMYNVELPLVKAKLIEEGLISP</sequence>
<proteinExistence type="predicted"/>
<evidence type="ECO:0000256" key="6">
    <source>
        <dbReference type="PROSITE-ProRule" id="PRU00176"/>
    </source>
</evidence>
<dbReference type="RefSeq" id="XP_033350604.1">
    <property type="nucleotide sequence ID" value="XM_033494713.1"/>
</dbReference>
<gene>
    <name evidence="12" type="primary">LOC117233968</name>
</gene>
<dbReference type="Pfam" id="PF00076">
    <property type="entry name" value="RRM_1"/>
    <property type="match status" value="1"/>
</dbReference>
<name>A0A6J3KF59_9HYME</name>
<feature type="domain" description="Tudor" evidence="9">
    <location>
        <begin position="1034"/>
        <end position="1092"/>
    </location>
</feature>
<dbReference type="PROSITE" id="PS50304">
    <property type="entry name" value="TUDOR"/>
    <property type="match status" value="2"/>
</dbReference>
<protein>
    <submittedName>
        <fullName evidence="12">Tudor domain-containing protein 1</fullName>
    </submittedName>
</protein>
<dbReference type="Gene3D" id="6.10.140.2220">
    <property type="match status" value="1"/>
</dbReference>
<dbReference type="SMART" id="SM00333">
    <property type="entry name" value="TUDOR"/>
    <property type="match status" value="3"/>
</dbReference>
<evidence type="ECO:0000256" key="3">
    <source>
        <dbReference type="ARBA" id="ARBA00022833"/>
    </source>
</evidence>
<evidence type="ECO:0000259" key="9">
    <source>
        <dbReference type="PROSITE" id="PS50304"/>
    </source>
</evidence>
<dbReference type="CDD" id="cd23024">
    <property type="entry name" value="zf-HIT_ZNHIT2-3"/>
    <property type="match status" value="1"/>
</dbReference>
<dbReference type="InterPro" id="IPR000504">
    <property type="entry name" value="RRM_dom"/>
</dbReference>
<keyword evidence="1" id="KW-0479">Metal-binding</keyword>
<dbReference type="Proteomes" id="UP000504631">
    <property type="component" value="Unplaced"/>
</dbReference>
<feature type="domain" description="RRM" evidence="8">
    <location>
        <begin position="25"/>
        <end position="95"/>
    </location>
</feature>
<dbReference type="SUPFAM" id="SSF54928">
    <property type="entry name" value="RNA-binding domain, RBD"/>
    <property type="match status" value="1"/>
</dbReference>
<dbReference type="SUPFAM" id="SSF144232">
    <property type="entry name" value="HIT/MYND zinc finger-like"/>
    <property type="match status" value="1"/>
</dbReference>
<evidence type="ECO:0000313" key="11">
    <source>
        <dbReference type="Proteomes" id="UP000504631"/>
    </source>
</evidence>
<evidence type="ECO:0000259" key="10">
    <source>
        <dbReference type="PROSITE" id="PS50865"/>
    </source>
</evidence>
<dbReference type="SUPFAM" id="SSF63748">
    <property type="entry name" value="Tudor/PWWP/MBT"/>
    <property type="match status" value="3"/>
</dbReference>
<dbReference type="AlphaFoldDB" id="A0A6J3KF59"/>
<dbReference type="PROSITE" id="PS50102">
    <property type="entry name" value="RRM"/>
    <property type="match status" value="1"/>
</dbReference>
<dbReference type="SMART" id="SM00360">
    <property type="entry name" value="RRM"/>
    <property type="match status" value="1"/>
</dbReference>
<evidence type="ECO:0000256" key="7">
    <source>
        <dbReference type="SAM" id="MobiDB-lite"/>
    </source>
</evidence>
<keyword evidence="3" id="KW-0862">Zinc</keyword>
<dbReference type="PANTHER" id="PTHR22948:SF29">
    <property type="entry name" value="FI02030P-RELATED"/>
    <property type="match status" value="1"/>
</dbReference>
<evidence type="ECO:0000256" key="1">
    <source>
        <dbReference type="ARBA" id="ARBA00022723"/>
    </source>
</evidence>
<dbReference type="Pfam" id="PF00567">
    <property type="entry name" value="TUDOR"/>
    <property type="match status" value="3"/>
</dbReference>
<dbReference type="CDD" id="cd20379">
    <property type="entry name" value="Tudor_dTUD-like"/>
    <property type="match status" value="1"/>
</dbReference>
<dbReference type="Pfam" id="PF01753">
    <property type="entry name" value="zf-MYND"/>
    <property type="match status" value="1"/>
</dbReference>
<evidence type="ECO:0000259" key="8">
    <source>
        <dbReference type="PROSITE" id="PS50102"/>
    </source>
</evidence>
<evidence type="ECO:0000313" key="12">
    <source>
        <dbReference type="RefSeq" id="XP_033350604.1"/>
    </source>
</evidence>
<dbReference type="KEGG" id="bvk:117233968"/>
<dbReference type="PANTHER" id="PTHR22948">
    <property type="entry name" value="TUDOR DOMAIN CONTAINING PROTEIN"/>
    <property type="match status" value="1"/>
</dbReference>
<keyword evidence="11" id="KW-1185">Reference proteome</keyword>
<evidence type="ECO:0000256" key="5">
    <source>
        <dbReference type="PROSITE-ProRule" id="PRU00134"/>
    </source>
</evidence>
<dbReference type="GO" id="GO:0008270">
    <property type="term" value="F:zinc ion binding"/>
    <property type="evidence" value="ECO:0007669"/>
    <property type="project" value="UniProtKB-KW"/>
</dbReference>
<dbReference type="GO" id="GO:0003723">
    <property type="term" value="F:RNA binding"/>
    <property type="evidence" value="ECO:0007669"/>
    <property type="project" value="UniProtKB-UniRule"/>
</dbReference>
<accession>A0A6J3KF59</accession>
<reference evidence="12" key="1">
    <citation type="submission" date="2025-08" db="UniProtKB">
        <authorList>
            <consortium name="RefSeq"/>
        </authorList>
    </citation>
    <scope>IDENTIFICATION</scope>
    <source>
        <tissue evidence="12">Muscle</tissue>
    </source>
</reference>
<dbReference type="Gene3D" id="3.30.70.330">
    <property type="match status" value="1"/>
</dbReference>
<feature type="domain" description="Tudor" evidence="9">
    <location>
        <begin position="831"/>
        <end position="889"/>
    </location>
</feature>
<evidence type="ECO:0000256" key="2">
    <source>
        <dbReference type="ARBA" id="ARBA00022771"/>
    </source>
</evidence>
<dbReference type="InterPro" id="IPR002893">
    <property type="entry name" value="Znf_MYND"/>
</dbReference>
<dbReference type="PROSITE" id="PS50865">
    <property type="entry name" value="ZF_MYND_2"/>
    <property type="match status" value="1"/>
</dbReference>
<dbReference type="InterPro" id="IPR002999">
    <property type="entry name" value="Tudor"/>
</dbReference>
<keyword evidence="2 5" id="KW-0863">Zinc-finger</keyword>